<feature type="domain" description="ABC-2 type transporter transmembrane" evidence="6">
    <location>
        <begin position="109"/>
        <end position="417"/>
    </location>
</feature>
<feature type="transmembrane region" description="Helical" evidence="5">
    <location>
        <begin position="308"/>
        <end position="333"/>
    </location>
</feature>
<dbReference type="Pfam" id="PF12698">
    <property type="entry name" value="ABC2_membrane_3"/>
    <property type="match status" value="1"/>
</dbReference>
<feature type="transmembrane region" description="Helical" evidence="5">
    <location>
        <begin position="12"/>
        <end position="34"/>
    </location>
</feature>
<evidence type="ECO:0000256" key="1">
    <source>
        <dbReference type="ARBA" id="ARBA00004141"/>
    </source>
</evidence>
<protein>
    <recommendedName>
        <fullName evidence="6">ABC-2 type transporter transmembrane domain-containing protein</fullName>
    </recommendedName>
</protein>
<dbReference type="EMBL" id="BMHY01000004">
    <property type="protein sequence ID" value="GGG67920.1"/>
    <property type="molecule type" value="Genomic_DNA"/>
</dbReference>
<feature type="transmembrane region" description="Helical" evidence="5">
    <location>
        <begin position="209"/>
        <end position="228"/>
    </location>
</feature>
<evidence type="ECO:0000256" key="3">
    <source>
        <dbReference type="ARBA" id="ARBA00022989"/>
    </source>
</evidence>
<dbReference type="Proteomes" id="UP000600247">
    <property type="component" value="Unassembled WGS sequence"/>
</dbReference>
<accession>A0A917H533</accession>
<dbReference type="GO" id="GO:0016020">
    <property type="term" value="C:membrane"/>
    <property type="evidence" value="ECO:0007669"/>
    <property type="project" value="UniProtKB-SubCell"/>
</dbReference>
<evidence type="ECO:0000256" key="2">
    <source>
        <dbReference type="ARBA" id="ARBA00022692"/>
    </source>
</evidence>
<dbReference type="InterPro" id="IPR013525">
    <property type="entry name" value="ABC2_TM"/>
</dbReference>
<feature type="transmembrane region" description="Helical" evidence="5">
    <location>
        <begin position="596"/>
        <end position="616"/>
    </location>
</feature>
<feature type="transmembrane region" description="Helical" evidence="5">
    <location>
        <begin position="723"/>
        <end position="745"/>
    </location>
</feature>
<evidence type="ECO:0000259" key="6">
    <source>
        <dbReference type="Pfam" id="PF12698"/>
    </source>
</evidence>
<feature type="transmembrane region" description="Helical" evidence="5">
    <location>
        <begin position="694"/>
        <end position="716"/>
    </location>
</feature>
<organism evidence="7 8">
    <name type="scientific">Paenibacillus radicis</name>
    <name type="common">ex Gao et al. 2016</name>
    <dbReference type="NCBI Taxonomy" id="1737354"/>
    <lineage>
        <taxon>Bacteria</taxon>
        <taxon>Bacillati</taxon>
        <taxon>Bacillota</taxon>
        <taxon>Bacilli</taxon>
        <taxon>Bacillales</taxon>
        <taxon>Paenibacillaceae</taxon>
        <taxon>Paenibacillus</taxon>
    </lineage>
</organism>
<sequence length="801" mass="90857">MNIFRYEWMKIFYSRALLLLAAGLVVLNGVILYLDEYNNRQAVPYTPTAYNQLYESYERLPGKQIESMLERACAELLAIIDLESMLSNSAYTNESVIQEQLAERYPHIEIEALISSYTSGSYLKYTDHLYEELLITKDALEQIKTINRYESFLQQIEEDAKVLSSISIFAKEGSYSSKNLLKAANDYAGLTGVELSFERSKGVTMATQFLPTDLIAVLFILVAVVVIVTREKEQQLLSLVKTTYQGRAPLIVAKLLVLVTICVVIELLLYATNFMMAFQTYGFGQLSRTIQSVQGFYESTWKLSVGQYFLLFLLAKLFVYIVVSFVMMLVAVICKKSVTVYMTIVAIFGLSAFFYYLVPPSSLMAFLKHINLISFLNTYTLFSTYVNLNIFGQVINYQDGFAIAVVTAIVALCIITVRTFCRQKSHLSRSDWSMSVQEKWGRIFGKSAHVSLFRHEAYKIAIANKVLIIVIVFIGFQFYSYEPVVERIQSKDDLYYKQYMLKLEGELTPDKELFLLEEQQKFDSAIAELSQTSGEPRNTMNAIKWLDKKNAFDKVMAQADYLRDMKNQYEINGWFLYDAGYLLLTDGSQQIVSHDLYLALLLVLVLIASISPIFTYDLQTRMNRIVSLTPHGRGKLFSIKMTLALLIGAFVYAVIYGTRIASVLNGYGSRALQAPAFSMQHLSHITLDMSILQYIIWISVIRFAGIILVIFAVGMLSVQLKSLIAVMLASTGVLVLPILLGIIGVKQFDYLFVTPLLTGNVLFKSYSYVMLEENRTLYLIALTAAVMIMAVVSFRQIRKKA</sequence>
<keyword evidence="8" id="KW-1185">Reference proteome</keyword>
<dbReference type="GO" id="GO:0140359">
    <property type="term" value="F:ABC-type transporter activity"/>
    <property type="evidence" value="ECO:0007669"/>
    <property type="project" value="InterPro"/>
</dbReference>
<keyword evidence="3 5" id="KW-1133">Transmembrane helix</keyword>
<proteinExistence type="predicted"/>
<evidence type="ECO:0000256" key="4">
    <source>
        <dbReference type="ARBA" id="ARBA00023136"/>
    </source>
</evidence>
<name>A0A917H533_9BACL</name>
<feature type="transmembrane region" description="Helical" evidence="5">
    <location>
        <begin position="400"/>
        <end position="421"/>
    </location>
</feature>
<comment type="subcellular location">
    <subcellularLocation>
        <location evidence="1">Membrane</location>
        <topology evidence="1">Multi-pass membrane protein</topology>
    </subcellularLocation>
</comment>
<comment type="caution">
    <text evidence="7">The sequence shown here is derived from an EMBL/GenBank/DDBJ whole genome shotgun (WGS) entry which is preliminary data.</text>
</comment>
<reference evidence="7 8" key="1">
    <citation type="journal article" date="2014" name="Int. J. Syst. Evol. Microbiol.">
        <title>Complete genome sequence of Corynebacterium casei LMG S-19264T (=DSM 44701T), isolated from a smear-ripened cheese.</title>
        <authorList>
            <consortium name="US DOE Joint Genome Institute (JGI-PGF)"/>
            <person name="Walter F."/>
            <person name="Albersmeier A."/>
            <person name="Kalinowski J."/>
            <person name="Ruckert C."/>
        </authorList>
    </citation>
    <scope>NUCLEOTIDE SEQUENCE [LARGE SCALE GENOMIC DNA]</scope>
    <source>
        <strain evidence="7 8">CGMCC 1.15286</strain>
    </source>
</reference>
<feature type="transmembrane region" description="Helical" evidence="5">
    <location>
        <begin position="248"/>
        <end position="271"/>
    </location>
</feature>
<keyword evidence="4 5" id="KW-0472">Membrane</keyword>
<keyword evidence="2 5" id="KW-0812">Transmembrane</keyword>
<gene>
    <name evidence="7" type="ORF">GCM10010918_23350</name>
</gene>
<feature type="transmembrane region" description="Helical" evidence="5">
    <location>
        <begin position="776"/>
        <end position="794"/>
    </location>
</feature>
<feature type="transmembrane region" description="Helical" evidence="5">
    <location>
        <begin position="637"/>
        <end position="655"/>
    </location>
</feature>
<evidence type="ECO:0000313" key="8">
    <source>
        <dbReference type="Proteomes" id="UP000600247"/>
    </source>
</evidence>
<feature type="transmembrane region" description="Helical" evidence="5">
    <location>
        <begin position="462"/>
        <end position="481"/>
    </location>
</feature>
<dbReference type="AlphaFoldDB" id="A0A917H533"/>
<dbReference type="RefSeq" id="WP_188889379.1">
    <property type="nucleotide sequence ID" value="NZ_BMHY01000004.1"/>
</dbReference>
<evidence type="ECO:0000256" key="5">
    <source>
        <dbReference type="SAM" id="Phobius"/>
    </source>
</evidence>
<evidence type="ECO:0000313" key="7">
    <source>
        <dbReference type="EMBL" id="GGG67920.1"/>
    </source>
</evidence>
<feature type="transmembrane region" description="Helical" evidence="5">
    <location>
        <begin position="339"/>
        <end position="358"/>
    </location>
</feature>